<feature type="transmembrane region" description="Helical" evidence="2">
    <location>
        <begin position="111"/>
        <end position="131"/>
    </location>
</feature>
<proteinExistence type="predicted"/>
<protein>
    <recommendedName>
        <fullName evidence="4">Coiled-coil domain-containing protein 51</fullName>
    </recommendedName>
</protein>
<keyword evidence="2" id="KW-1133">Transmembrane helix</keyword>
<keyword evidence="1" id="KW-0175">Coiled coil</keyword>
<feature type="transmembrane region" description="Helical" evidence="2">
    <location>
        <begin position="273"/>
        <end position="292"/>
    </location>
</feature>
<organism evidence="3">
    <name type="scientific">Timema douglasi</name>
    <name type="common">Walking stick</name>
    <dbReference type="NCBI Taxonomy" id="61478"/>
    <lineage>
        <taxon>Eukaryota</taxon>
        <taxon>Metazoa</taxon>
        <taxon>Ecdysozoa</taxon>
        <taxon>Arthropoda</taxon>
        <taxon>Hexapoda</taxon>
        <taxon>Insecta</taxon>
        <taxon>Pterygota</taxon>
        <taxon>Neoptera</taxon>
        <taxon>Polyneoptera</taxon>
        <taxon>Phasmatodea</taxon>
        <taxon>Timematodea</taxon>
        <taxon>Timematoidea</taxon>
        <taxon>Timematidae</taxon>
        <taxon>Timema</taxon>
    </lineage>
</organism>
<dbReference type="InterPro" id="IPR037660">
    <property type="entry name" value="CCDC51"/>
</dbReference>
<evidence type="ECO:0000256" key="2">
    <source>
        <dbReference type="SAM" id="Phobius"/>
    </source>
</evidence>
<keyword evidence="2" id="KW-0812">Transmembrane</keyword>
<sequence length="295" mass="33684">MDEVRIAQNRVLEAESRFITAQENRRESNKTVSQIQNKLKDLYAELDNTNRGEERYVHLITQEHKLLKEEKRLVAEFQRLEGEERDYFSALSSAVKDSHEKERAQAERTKYWSIIGSVIGTVIGVVGSSINNELKMKEIRKLVTQSLVKQQERDDLSNAIPESLSKHEKELSVIISEIKSVTNLQNDEGLSQLSKLIHSLDNKINMGQLNQPENGDVVSLLKKQEIMLENNFKELKLALRSLSSVGQVNDGQLIVVPFEFEEKFLDQQRQSRNIMVASAAVIMLVPILLRYLGLA</sequence>
<dbReference type="EMBL" id="OA566073">
    <property type="protein sequence ID" value="CAD7198234.1"/>
    <property type="molecule type" value="Genomic_DNA"/>
</dbReference>
<evidence type="ECO:0008006" key="4">
    <source>
        <dbReference type="Google" id="ProtNLM"/>
    </source>
</evidence>
<accession>A0A7R8VHE2</accession>
<keyword evidence="2" id="KW-0472">Membrane</keyword>
<dbReference type="PANTHER" id="PTHR28624:SF1">
    <property type="entry name" value="MITOCHONDRIAL POTASSIUM CHANNEL"/>
    <property type="match status" value="1"/>
</dbReference>
<reference evidence="3" key="1">
    <citation type="submission" date="2020-11" db="EMBL/GenBank/DDBJ databases">
        <authorList>
            <person name="Tran Van P."/>
        </authorList>
    </citation>
    <scope>NUCLEOTIDE SEQUENCE</scope>
</reference>
<dbReference type="AlphaFoldDB" id="A0A7R8VHE2"/>
<name>A0A7R8VHE2_TIMDO</name>
<evidence type="ECO:0000256" key="1">
    <source>
        <dbReference type="SAM" id="Coils"/>
    </source>
</evidence>
<dbReference type="PANTHER" id="PTHR28624">
    <property type="entry name" value="COILED-COIL DOMAIN-CONTAINING PROTEIN 51"/>
    <property type="match status" value="1"/>
</dbReference>
<gene>
    <name evidence="3" type="ORF">TDIB3V08_LOCUS4517</name>
</gene>
<feature type="coiled-coil region" evidence="1">
    <location>
        <begin position="25"/>
        <end position="52"/>
    </location>
</feature>
<evidence type="ECO:0000313" key="3">
    <source>
        <dbReference type="EMBL" id="CAD7198234.1"/>
    </source>
</evidence>